<dbReference type="STRING" id="1265861.BCAMP_11750"/>
<gene>
    <name evidence="1" type="ORF">BCAMP_11750</name>
</gene>
<organism evidence="1 2">
    <name type="scientific">Brochothrix campestris FSL F6-1037</name>
    <dbReference type="NCBI Taxonomy" id="1265861"/>
    <lineage>
        <taxon>Bacteria</taxon>
        <taxon>Bacillati</taxon>
        <taxon>Bacillota</taxon>
        <taxon>Bacilli</taxon>
        <taxon>Bacillales</taxon>
        <taxon>Listeriaceae</taxon>
        <taxon>Brochothrix</taxon>
    </lineage>
</organism>
<sequence>MKETIVTVKSKLETALAAEPYRFDFKRDTGTLKISDTRSTNAVTIQLGELVKQVEQKGETAIAKQVYYVTNSFKAAQTTKQVHQHQAELFPVIRSSSFPRETKTGEQFITTDHTAETRIYYVLDLGNTYRLLTMKDTAILSEAQIKQLAERNLNKKTIPLKIDTVADNTFYFVRTNDGYDASRLLNHDFMKKMEKEAKGQIVVAVPHQDVLLLVDVVNDAGYDVIGHLTLDFYASGPVPITTLAFEYTAGHLTPVFILAKNKQKGLSK</sequence>
<dbReference type="Proteomes" id="UP000019243">
    <property type="component" value="Unassembled WGS sequence"/>
</dbReference>
<protein>
    <recommendedName>
        <fullName evidence="3">DUF1444 domain-containing protein</fullName>
    </recommendedName>
</protein>
<name>W7CI43_9LIST</name>
<dbReference type="Pfam" id="PF07285">
    <property type="entry name" value="DUF1444"/>
    <property type="match status" value="1"/>
</dbReference>
<evidence type="ECO:0008006" key="3">
    <source>
        <dbReference type="Google" id="ProtNLM"/>
    </source>
</evidence>
<dbReference type="AlphaFoldDB" id="W7CI43"/>
<keyword evidence="2" id="KW-1185">Reference proteome</keyword>
<dbReference type="OrthoDB" id="154553at2"/>
<comment type="caution">
    <text evidence="1">The sequence shown here is derived from an EMBL/GenBank/DDBJ whole genome shotgun (WGS) entry which is preliminary data.</text>
</comment>
<dbReference type="EMBL" id="AODH01000056">
    <property type="protein sequence ID" value="EUJ35466.1"/>
    <property type="molecule type" value="Genomic_DNA"/>
</dbReference>
<dbReference type="RefSeq" id="WP_035315607.1">
    <property type="nucleotide sequence ID" value="NZ_AODH01000056.1"/>
</dbReference>
<evidence type="ECO:0000313" key="1">
    <source>
        <dbReference type="EMBL" id="EUJ35466.1"/>
    </source>
</evidence>
<dbReference type="InterPro" id="IPR010838">
    <property type="entry name" value="DUF1444"/>
</dbReference>
<dbReference type="PATRIC" id="fig|1265861.3.peg.2305"/>
<reference evidence="1 2" key="1">
    <citation type="submission" date="2012-12" db="EMBL/GenBank/DDBJ databases">
        <title>Novel taxa of Listeriaceae from agricultural environments in the United States.</title>
        <authorList>
            <person name="den Bakker H.C."/>
            <person name="Allred A."/>
            <person name="Warchocki S."/>
            <person name="Wright E.M."/>
            <person name="Burrell A."/>
            <person name="Nightingale K.K."/>
            <person name="Kephart D."/>
            <person name="Wiedmann M."/>
        </authorList>
    </citation>
    <scope>NUCLEOTIDE SEQUENCE [LARGE SCALE GENOMIC DNA]</scope>
    <source>
        <strain evidence="1 2">FSL F6-1037</strain>
    </source>
</reference>
<accession>W7CI43</accession>
<dbReference type="NCBIfam" id="NF010189">
    <property type="entry name" value="PRK13668.1"/>
    <property type="match status" value="1"/>
</dbReference>
<evidence type="ECO:0000313" key="2">
    <source>
        <dbReference type="Proteomes" id="UP000019243"/>
    </source>
</evidence>
<proteinExistence type="predicted"/>